<sequence>MTTQHYCISTTATTIRFSWSKRFIEEENIIGEIDGFDIKYRDSKEGRWYNKHVSNENETFKLEIDRLKSNHVYDINITWQDKDADIAEYKPSKYESSDEKTLLLLGPTGTGKSTFIDALLNYIKGVSYRNNYRYTLINETKEEKERSDQKSQSQTSSVTVYRIPTIDGGQVSHKVNIIDTPGFNDTRENFDERITQQIRELFEIRRGKHSVIHLDAILVVVPLSTQRLTHQLKEVFSNILHMFGKDIAKNIFAVITFDDGEKKLACLSLGTQKYLSMVFSNSTMQMS</sequence>
<evidence type="ECO:0000256" key="1">
    <source>
        <dbReference type="ARBA" id="ARBA00008535"/>
    </source>
</evidence>
<name>A0A8S3T7E5_MYTED</name>
<dbReference type="PANTHER" id="PTHR32046">
    <property type="entry name" value="G DOMAIN-CONTAINING PROTEIN"/>
    <property type="match status" value="1"/>
</dbReference>
<feature type="domain" description="AIG1-type G" evidence="3">
    <location>
        <begin position="101"/>
        <end position="259"/>
    </location>
</feature>
<dbReference type="Gene3D" id="3.40.50.300">
    <property type="entry name" value="P-loop containing nucleotide triphosphate hydrolases"/>
    <property type="match status" value="1"/>
</dbReference>
<dbReference type="EMBL" id="CAJPWZ010002028">
    <property type="protein sequence ID" value="CAG2229511.1"/>
    <property type="molecule type" value="Genomic_DNA"/>
</dbReference>
<dbReference type="Pfam" id="PF04548">
    <property type="entry name" value="AIG1"/>
    <property type="match status" value="1"/>
</dbReference>
<dbReference type="GO" id="GO:0005525">
    <property type="term" value="F:GTP binding"/>
    <property type="evidence" value="ECO:0007669"/>
    <property type="project" value="InterPro"/>
</dbReference>
<dbReference type="CDD" id="cd00063">
    <property type="entry name" value="FN3"/>
    <property type="match status" value="1"/>
</dbReference>
<keyword evidence="5" id="KW-1185">Reference proteome</keyword>
<dbReference type="Gene3D" id="2.60.40.10">
    <property type="entry name" value="Immunoglobulins"/>
    <property type="match status" value="1"/>
</dbReference>
<evidence type="ECO:0000313" key="5">
    <source>
        <dbReference type="Proteomes" id="UP000683360"/>
    </source>
</evidence>
<dbReference type="InterPro" id="IPR003961">
    <property type="entry name" value="FN3_dom"/>
</dbReference>
<dbReference type="Proteomes" id="UP000683360">
    <property type="component" value="Unassembled WGS sequence"/>
</dbReference>
<keyword evidence="2" id="KW-0547">Nucleotide-binding</keyword>
<dbReference type="InterPro" id="IPR006703">
    <property type="entry name" value="G_AIG1"/>
</dbReference>
<gene>
    <name evidence="4" type="ORF">MEDL_42427</name>
</gene>
<organism evidence="4 5">
    <name type="scientific">Mytilus edulis</name>
    <name type="common">Blue mussel</name>
    <dbReference type="NCBI Taxonomy" id="6550"/>
    <lineage>
        <taxon>Eukaryota</taxon>
        <taxon>Metazoa</taxon>
        <taxon>Spiralia</taxon>
        <taxon>Lophotrochozoa</taxon>
        <taxon>Mollusca</taxon>
        <taxon>Bivalvia</taxon>
        <taxon>Autobranchia</taxon>
        <taxon>Pteriomorphia</taxon>
        <taxon>Mytilida</taxon>
        <taxon>Mytiloidea</taxon>
        <taxon>Mytilidae</taxon>
        <taxon>Mytilinae</taxon>
        <taxon>Mytilus</taxon>
    </lineage>
</organism>
<proteinExistence type="inferred from homology"/>
<comment type="caution">
    <text evidence="4">The sequence shown here is derived from an EMBL/GenBank/DDBJ whole genome shotgun (WGS) entry which is preliminary data.</text>
</comment>
<dbReference type="OrthoDB" id="8954335at2759"/>
<reference evidence="4" key="1">
    <citation type="submission" date="2021-03" db="EMBL/GenBank/DDBJ databases">
        <authorList>
            <person name="Bekaert M."/>
        </authorList>
    </citation>
    <scope>NUCLEOTIDE SEQUENCE</scope>
</reference>
<evidence type="ECO:0000259" key="3">
    <source>
        <dbReference type="Pfam" id="PF04548"/>
    </source>
</evidence>
<evidence type="ECO:0000256" key="2">
    <source>
        <dbReference type="ARBA" id="ARBA00022741"/>
    </source>
</evidence>
<dbReference type="SUPFAM" id="SSF52540">
    <property type="entry name" value="P-loop containing nucleoside triphosphate hydrolases"/>
    <property type="match status" value="1"/>
</dbReference>
<dbReference type="PANTHER" id="PTHR32046:SF11">
    <property type="entry name" value="IMMUNE-ASSOCIATED NUCLEOTIDE-BINDING PROTEIN 10-LIKE"/>
    <property type="match status" value="1"/>
</dbReference>
<dbReference type="InterPro" id="IPR013783">
    <property type="entry name" value="Ig-like_fold"/>
</dbReference>
<dbReference type="InterPro" id="IPR036116">
    <property type="entry name" value="FN3_sf"/>
</dbReference>
<protein>
    <recommendedName>
        <fullName evidence="3">AIG1-type G domain-containing protein</fullName>
    </recommendedName>
</protein>
<dbReference type="SUPFAM" id="SSF49265">
    <property type="entry name" value="Fibronectin type III"/>
    <property type="match status" value="1"/>
</dbReference>
<evidence type="ECO:0000313" key="4">
    <source>
        <dbReference type="EMBL" id="CAG2229511.1"/>
    </source>
</evidence>
<comment type="similarity">
    <text evidence="1">Belongs to the TRAFAC class TrmE-Era-EngA-EngB-Septin-like GTPase superfamily. AIG1/Toc34/Toc159-like paraseptin GTPase family. IAN subfamily.</text>
</comment>
<dbReference type="AlphaFoldDB" id="A0A8S3T7E5"/>
<dbReference type="InterPro" id="IPR027417">
    <property type="entry name" value="P-loop_NTPase"/>
</dbReference>
<accession>A0A8S3T7E5</accession>